<evidence type="ECO:0000313" key="3">
    <source>
        <dbReference type="Proteomes" id="UP000295325"/>
    </source>
</evidence>
<dbReference type="EMBL" id="SOAZ01000010">
    <property type="protein sequence ID" value="TDT60919.1"/>
    <property type="molecule type" value="Genomic_DNA"/>
</dbReference>
<dbReference type="InterPro" id="IPR014729">
    <property type="entry name" value="Rossmann-like_a/b/a_fold"/>
</dbReference>
<dbReference type="InterPro" id="IPR006016">
    <property type="entry name" value="UspA"/>
</dbReference>
<dbReference type="Gene3D" id="3.40.50.620">
    <property type="entry name" value="HUPs"/>
    <property type="match status" value="1"/>
</dbReference>
<dbReference type="Pfam" id="PF00582">
    <property type="entry name" value="Usp"/>
    <property type="match status" value="1"/>
</dbReference>
<keyword evidence="3" id="KW-1185">Reference proteome</keyword>
<feature type="domain" description="UspA" evidence="1">
    <location>
        <begin position="6"/>
        <end position="98"/>
    </location>
</feature>
<gene>
    <name evidence="2" type="ORF">EDD71_11036</name>
</gene>
<reference evidence="2 3" key="1">
    <citation type="submission" date="2019-03" db="EMBL/GenBank/DDBJ databases">
        <title>Genomic Encyclopedia of Type Strains, Phase IV (KMG-IV): sequencing the most valuable type-strain genomes for metagenomic binning, comparative biology and taxonomic classification.</title>
        <authorList>
            <person name="Goeker M."/>
        </authorList>
    </citation>
    <scope>NUCLEOTIDE SEQUENCE [LARGE SCALE GENOMIC DNA]</scope>
    <source>
        <strain evidence="2 3">DSM 24455</strain>
    </source>
</reference>
<organism evidence="2 3">
    <name type="scientific">Fonticella tunisiensis</name>
    <dbReference type="NCBI Taxonomy" id="1096341"/>
    <lineage>
        <taxon>Bacteria</taxon>
        <taxon>Bacillati</taxon>
        <taxon>Bacillota</taxon>
        <taxon>Clostridia</taxon>
        <taxon>Eubacteriales</taxon>
        <taxon>Clostridiaceae</taxon>
        <taxon>Fonticella</taxon>
    </lineage>
</organism>
<dbReference type="GO" id="GO:0005886">
    <property type="term" value="C:plasma membrane"/>
    <property type="evidence" value="ECO:0007669"/>
    <property type="project" value="TreeGrafter"/>
</dbReference>
<dbReference type="RefSeq" id="WP_133628098.1">
    <property type="nucleotide sequence ID" value="NZ_SOAZ01000010.1"/>
</dbReference>
<dbReference type="GO" id="GO:0000155">
    <property type="term" value="F:phosphorelay sensor kinase activity"/>
    <property type="evidence" value="ECO:0007669"/>
    <property type="project" value="TreeGrafter"/>
</dbReference>
<name>A0A4R7KP72_9CLOT</name>
<dbReference type="InterPro" id="IPR052023">
    <property type="entry name" value="Histidine_kinase_KdpD"/>
</dbReference>
<dbReference type="OrthoDB" id="1707003at2"/>
<dbReference type="PANTHER" id="PTHR45569:SF1">
    <property type="entry name" value="SENSOR PROTEIN KDPD"/>
    <property type="match status" value="1"/>
</dbReference>
<dbReference type="AlphaFoldDB" id="A0A4R7KP72"/>
<dbReference type="SUPFAM" id="SSF52402">
    <property type="entry name" value="Adenine nucleotide alpha hydrolases-like"/>
    <property type="match status" value="1"/>
</dbReference>
<comment type="caution">
    <text evidence="2">The sequence shown here is derived from an EMBL/GenBank/DDBJ whole genome shotgun (WGS) entry which is preliminary data.</text>
</comment>
<accession>A0A4R7KP72</accession>
<sequence>MNNTGNIMVCVTQQKTCGRLIKRGAILKEKINGELFVIHVARDGVNFLGNHKEAEALEYLFDKSKEVGADMTVLRSKDVSGAIIDFAKDKKIDHIILGEPPKDCKDAGIIYELKSKLPDRKFYIIPSEELE</sequence>
<protein>
    <submittedName>
        <fullName evidence="2">Universal stress protein family protein</fullName>
    </submittedName>
</protein>
<proteinExistence type="predicted"/>
<evidence type="ECO:0000259" key="1">
    <source>
        <dbReference type="Pfam" id="PF00582"/>
    </source>
</evidence>
<dbReference type="Proteomes" id="UP000295325">
    <property type="component" value="Unassembled WGS sequence"/>
</dbReference>
<evidence type="ECO:0000313" key="2">
    <source>
        <dbReference type="EMBL" id="TDT60919.1"/>
    </source>
</evidence>
<dbReference type="PANTHER" id="PTHR45569">
    <property type="entry name" value="SENSOR PROTEIN KDPD"/>
    <property type="match status" value="1"/>
</dbReference>